<organism evidence="4 5">
    <name type="scientific">Cyprinus carpio</name>
    <name type="common">Common carp</name>
    <dbReference type="NCBI Taxonomy" id="7962"/>
    <lineage>
        <taxon>Eukaryota</taxon>
        <taxon>Metazoa</taxon>
        <taxon>Chordata</taxon>
        <taxon>Craniata</taxon>
        <taxon>Vertebrata</taxon>
        <taxon>Euteleostomi</taxon>
        <taxon>Actinopterygii</taxon>
        <taxon>Neopterygii</taxon>
        <taxon>Teleostei</taxon>
        <taxon>Ostariophysi</taxon>
        <taxon>Cypriniformes</taxon>
        <taxon>Cyprinidae</taxon>
        <taxon>Cyprininae</taxon>
        <taxon>Cyprinus</taxon>
    </lineage>
</organism>
<accession>A0A8C1R0A2</accession>
<evidence type="ECO:0000256" key="1">
    <source>
        <dbReference type="ARBA" id="ARBA00010879"/>
    </source>
</evidence>
<keyword evidence="5" id="KW-1185">Reference proteome</keyword>
<dbReference type="GO" id="GO:0004523">
    <property type="term" value="F:RNA-DNA hybrid ribonuclease activity"/>
    <property type="evidence" value="ECO:0007669"/>
    <property type="project" value="UniProtKB-EC"/>
</dbReference>
<reference evidence="4" key="1">
    <citation type="submission" date="2025-08" db="UniProtKB">
        <authorList>
            <consortium name="Ensembl"/>
        </authorList>
    </citation>
    <scope>IDENTIFICATION</scope>
</reference>
<evidence type="ECO:0000259" key="3">
    <source>
        <dbReference type="PROSITE" id="PS50994"/>
    </source>
</evidence>
<dbReference type="InterPro" id="IPR054465">
    <property type="entry name" value="Integrase_p58-like_C"/>
</dbReference>
<dbReference type="Pfam" id="PF22938">
    <property type="entry name" value="Integrase_p58_C"/>
    <property type="match status" value="1"/>
</dbReference>
<dbReference type="Gene3D" id="3.30.70.270">
    <property type="match status" value="1"/>
</dbReference>
<dbReference type="Gene3D" id="3.10.10.10">
    <property type="entry name" value="HIV Type 1 Reverse Transcriptase, subunit A, domain 1"/>
    <property type="match status" value="1"/>
</dbReference>
<name>A0A8C1R0A2_CYPCA</name>
<dbReference type="AlphaFoldDB" id="A0A8C1R0A2"/>
<dbReference type="InterPro" id="IPR043128">
    <property type="entry name" value="Rev_trsase/Diguanyl_cyclase"/>
</dbReference>
<dbReference type="FunFam" id="3.30.420.10:FF:000032">
    <property type="entry name" value="Retrovirus-related Pol polyprotein from transposon 297-like Protein"/>
    <property type="match status" value="1"/>
</dbReference>
<dbReference type="GO" id="GO:0003676">
    <property type="term" value="F:nucleic acid binding"/>
    <property type="evidence" value="ECO:0007669"/>
    <property type="project" value="InterPro"/>
</dbReference>
<dbReference type="GO" id="GO:0015074">
    <property type="term" value="P:DNA integration"/>
    <property type="evidence" value="ECO:0007669"/>
    <property type="project" value="InterPro"/>
</dbReference>
<dbReference type="PANTHER" id="PTHR37984:SF15">
    <property type="entry name" value="INTEGRASE CATALYTIC DOMAIN-CONTAINING PROTEIN"/>
    <property type="match status" value="1"/>
</dbReference>
<dbReference type="InterPro" id="IPR000477">
    <property type="entry name" value="RT_dom"/>
</dbReference>
<dbReference type="Gene3D" id="3.30.420.10">
    <property type="entry name" value="Ribonuclease H-like superfamily/Ribonuclease H"/>
    <property type="match status" value="1"/>
</dbReference>
<comment type="similarity">
    <text evidence="1">Belongs to the beta type-B retroviral polymerase family. HERV class-II K(HML-2) pol subfamily.</text>
</comment>
<dbReference type="Ensembl" id="ENSCCRT00010086347.1">
    <property type="protein sequence ID" value="ENSCCRP00010077802.1"/>
    <property type="gene ID" value="ENSCCRG00010034026.1"/>
</dbReference>
<evidence type="ECO:0000256" key="2">
    <source>
        <dbReference type="ARBA" id="ARBA00012180"/>
    </source>
</evidence>
<dbReference type="CDD" id="cd01647">
    <property type="entry name" value="RT_LTR"/>
    <property type="match status" value="1"/>
</dbReference>
<sequence>MDVVGPVERSHTGNRFMLVVTDYATRYPEVFPLKSIKAKYVVTYLVQLFSRVGFPREILTDQGTNFMSTLVKQVYKLLAIKSLRTTPYHPQTDGLTERFNQTLKQMLRKFVCDSGRDRDQWLPYLLFAYREVPQSSTGFSPFELLYGHEVRGPLALLREIWERDQRGDEPMNVVSYVVQMRERLEKMSGLAQSHLAEAQTRQKTWYDQSARERTFEPGQKVLVMLPSNESKLLAKWQSPFEVRRKLGPTTYEIVTPGMNRPSKVVHINLLKEWIPRSEKESQVLMIRHVMEEDLEEQYLPQPVAEHVNLDHLPKDRQSQVRALCQPDLFSEYPGATTLIEHEIVLKGDAVVKRMSYRTPEWLQASLRKEVDLMLMLGIIEPSKSEWCHPVVLVPKKDGTLRFCIDFRYLNSVSKFDCYPTPRISDLIDRLGQSKYLTTIDLAKGYWQIPLTLQSRELTAFISGYFPLAFMGLQPLSRDSWTRYCMVCLLRPLI</sequence>
<proteinExistence type="inferred from homology"/>
<feature type="domain" description="Integrase catalytic" evidence="3">
    <location>
        <begin position="1"/>
        <end position="149"/>
    </location>
</feature>
<dbReference type="EC" id="3.1.26.4" evidence="2"/>
<dbReference type="InterPro" id="IPR050951">
    <property type="entry name" value="Retrovirus_Pol_polyprotein"/>
</dbReference>
<dbReference type="InterPro" id="IPR036397">
    <property type="entry name" value="RNaseH_sf"/>
</dbReference>
<dbReference type="Proteomes" id="UP000694427">
    <property type="component" value="Unplaced"/>
</dbReference>
<evidence type="ECO:0000313" key="4">
    <source>
        <dbReference type="Ensembl" id="ENSCCRP00010077802.1"/>
    </source>
</evidence>
<dbReference type="SUPFAM" id="SSF56672">
    <property type="entry name" value="DNA/RNA polymerases"/>
    <property type="match status" value="1"/>
</dbReference>
<dbReference type="SUPFAM" id="SSF53098">
    <property type="entry name" value="Ribonuclease H-like"/>
    <property type="match status" value="1"/>
</dbReference>
<reference evidence="4" key="2">
    <citation type="submission" date="2025-09" db="UniProtKB">
        <authorList>
            <consortium name="Ensembl"/>
        </authorList>
    </citation>
    <scope>IDENTIFICATION</scope>
</reference>
<dbReference type="InterPro" id="IPR001584">
    <property type="entry name" value="Integrase_cat-core"/>
</dbReference>
<protein>
    <recommendedName>
        <fullName evidence="2">ribonuclease H</fullName>
        <ecNumber evidence="2">3.1.26.4</ecNumber>
    </recommendedName>
</protein>
<dbReference type="Pfam" id="PF00665">
    <property type="entry name" value="rve"/>
    <property type="match status" value="1"/>
</dbReference>
<dbReference type="PANTHER" id="PTHR37984">
    <property type="entry name" value="PROTEIN CBG26694"/>
    <property type="match status" value="1"/>
</dbReference>
<dbReference type="InterPro" id="IPR012337">
    <property type="entry name" value="RNaseH-like_sf"/>
</dbReference>
<dbReference type="PROSITE" id="PS50994">
    <property type="entry name" value="INTEGRASE"/>
    <property type="match status" value="1"/>
</dbReference>
<dbReference type="InterPro" id="IPR043502">
    <property type="entry name" value="DNA/RNA_pol_sf"/>
</dbReference>
<evidence type="ECO:0000313" key="5">
    <source>
        <dbReference type="Proteomes" id="UP000694427"/>
    </source>
</evidence>
<dbReference type="Pfam" id="PF00078">
    <property type="entry name" value="RVT_1"/>
    <property type="match status" value="1"/>
</dbReference>